<dbReference type="InterPro" id="IPR036259">
    <property type="entry name" value="MFS_trans_sf"/>
</dbReference>
<feature type="transmembrane region" description="Helical" evidence="9">
    <location>
        <begin position="368"/>
        <end position="386"/>
    </location>
</feature>
<feature type="transmembrane region" description="Helical" evidence="9">
    <location>
        <begin position="89"/>
        <end position="109"/>
    </location>
</feature>
<feature type="transmembrane region" description="Helical" evidence="9">
    <location>
        <begin position="180"/>
        <end position="203"/>
    </location>
</feature>
<keyword evidence="4 9" id="KW-0812">Transmembrane</keyword>
<evidence type="ECO:0000259" key="10">
    <source>
        <dbReference type="PROSITE" id="PS50850"/>
    </source>
</evidence>
<dbReference type="InterPro" id="IPR005828">
    <property type="entry name" value="MFS_sugar_transport-like"/>
</dbReference>
<dbReference type="Pfam" id="PF00083">
    <property type="entry name" value="Sugar_tr"/>
    <property type="match status" value="1"/>
</dbReference>
<keyword evidence="6 9" id="KW-0472">Membrane</keyword>
<dbReference type="SUPFAM" id="SSF103473">
    <property type="entry name" value="MFS general substrate transporter"/>
    <property type="match status" value="1"/>
</dbReference>
<evidence type="ECO:0000256" key="6">
    <source>
        <dbReference type="ARBA" id="ARBA00023136"/>
    </source>
</evidence>
<dbReference type="GeneID" id="91107474"/>
<sequence length="529" mass="59197">MSNTIQDEKEQQQQQIEYSAEAVDYDTVVSSLAAQDRVPWYKKPNLRKLYLLFIGSVLCVETTSGYDASVTNGLQSVPLWNSYFHNPTGTILGLIGSMYALGAILSVPFVPHIADRFGRKFTTQLGCLVICIGACLQTASQNRGMFMASRAIIGIGITPAIVGASNLISELAHPKERARLGSLFNAFFFTGSSLAAIITIATFRMKSHWAWRIPSVFQILPALVTLTFIQLIPESPRWLISKNRDSDALAILVKYHAEGDEHSEFARAEFSQIKQTLALEKELAKQSWGALIATRGNRRRALIAAFLGLATQWSGNGLISYYLSPILVNVGITDSLTKQAINLSITLWGAMTAFTIAFFSTRFPRRKVYLTCTISILTVFVIWTAASARYSATGSKSWSGLVIALIFIYQPCYNMAFNALSYAYLPELFPYQIRTRGASVFQWFSRAALFLNTFVNPIGMKNAGWKYLCSYCVFIAFEIVFIFFLFPETHGKTIEELAFLYEGDTHHEQARRVQNHKDDADRVLEEEHA</sequence>
<gene>
    <name evidence="11" type="ORF">V865_008673</name>
</gene>
<evidence type="ECO:0000313" key="11">
    <source>
        <dbReference type="EMBL" id="WWD10537.1"/>
    </source>
</evidence>
<dbReference type="KEGG" id="ker:91107474"/>
<evidence type="ECO:0000256" key="7">
    <source>
        <dbReference type="ARBA" id="ARBA00049119"/>
    </source>
</evidence>
<keyword evidence="3 8" id="KW-0813">Transport</keyword>
<feature type="transmembrane region" description="Helical" evidence="9">
    <location>
        <begin position="343"/>
        <end position="361"/>
    </location>
</feature>
<dbReference type="PANTHER" id="PTHR48022">
    <property type="entry name" value="PLASTIDIC GLUCOSE TRANSPORTER 4"/>
    <property type="match status" value="1"/>
</dbReference>
<comment type="subcellular location">
    <subcellularLocation>
        <location evidence="1">Membrane</location>
        <topology evidence="1">Multi-pass membrane protein</topology>
    </subcellularLocation>
</comment>
<feature type="transmembrane region" description="Helical" evidence="9">
    <location>
        <begin position="49"/>
        <end position="69"/>
    </location>
</feature>
<feature type="transmembrane region" description="Helical" evidence="9">
    <location>
        <begin position="145"/>
        <end position="168"/>
    </location>
</feature>
<feature type="transmembrane region" description="Helical" evidence="9">
    <location>
        <begin position="301"/>
        <end position="323"/>
    </location>
</feature>
<evidence type="ECO:0000256" key="3">
    <source>
        <dbReference type="ARBA" id="ARBA00022448"/>
    </source>
</evidence>
<evidence type="ECO:0000256" key="9">
    <source>
        <dbReference type="SAM" id="Phobius"/>
    </source>
</evidence>
<feature type="transmembrane region" description="Helical" evidence="9">
    <location>
        <begin position="209"/>
        <end position="232"/>
    </location>
</feature>
<dbReference type="GO" id="GO:0016020">
    <property type="term" value="C:membrane"/>
    <property type="evidence" value="ECO:0007669"/>
    <property type="project" value="UniProtKB-SubCell"/>
</dbReference>
<dbReference type="PROSITE" id="PS50850">
    <property type="entry name" value="MFS"/>
    <property type="match status" value="1"/>
</dbReference>
<dbReference type="AlphaFoldDB" id="A0AAX4KXJ0"/>
<evidence type="ECO:0000256" key="5">
    <source>
        <dbReference type="ARBA" id="ARBA00022989"/>
    </source>
</evidence>
<dbReference type="FunFam" id="1.20.1250.20:FF:000117">
    <property type="entry name" value="MFS hexose transporter"/>
    <property type="match status" value="1"/>
</dbReference>
<organism evidence="11 12">
    <name type="scientific">Kwoniella europaea PYCC6329</name>
    <dbReference type="NCBI Taxonomy" id="1423913"/>
    <lineage>
        <taxon>Eukaryota</taxon>
        <taxon>Fungi</taxon>
        <taxon>Dikarya</taxon>
        <taxon>Basidiomycota</taxon>
        <taxon>Agaricomycotina</taxon>
        <taxon>Tremellomycetes</taxon>
        <taxon>Tremellales</taxon>
        <taxon>Cryptococcaceae</taxon>
        <taxon>Kwoniella</taxon>
    </lineage>
</organism>
<dbReference type="NCBIfam" id="TIGR00879">
    <property type="entry name" value="SP"/>
    <property type="match status" value="1"/>
</dbReference>
<keyword evidence="12" id="KW-1185">Reference proteome</keyword>
<dbReference type="InterPro" id="IPR003663">
    <property type="entry name" value="Sugar/inositol_transpt"/>
</dbReference>
<comment type="catalytic activity">
    <reaction evidence="7">
        <text>myo-inositol(out) + H(+)(out) = myo-inositol(in) + H(+)(in)</text>
        <dbReference type="Rhea" id="RHEA:60364"/>
        <dbReference type="ChEBI" id="CHEBI:15378"/>
        <dbReference type="ChEBI" id="CHEBI:17268"/>
    </reaction>
</comment>
<feature type="transmembrane region" description="Helical" evidence="9">
    <location>
        <begin position="398"/>
        <end position="425"/>
    </location>
</feature>
<accession>A0AAX4KXJ0</accession>
<dbReference type="EMBL" id="CP144091">
    <property type="protein sequence ID" value="WWD10537.1"/>
    <property type="molecule type" value="Genomic_DNA"/>
</dbReference>
<dbReference type="Proteomes" id="UP001358614">
    <property type="component" value="Chromosome 3"/>
</dbReference>
<evidence type="ECO:0000256" key="4">
    <source>
        <dbReference type="ARBA" id="ARBA00022692"/>
    </source>
</evidence>
<dbReference type="RefSeq" id="XP_066088504.1">
    <property type="nucleotide sequence ID" value="XM_066232407.1"/>
</dbReference>
<dbReference type="GO" id="GO:0005351">
    <property type="term" value="F:carbohydrate:proton symporter activity"/>
    <property type="evidence" value="ECO:0007669"/>
    <property type="project" value="TreeGrafter"/>
</dbReference>
<evidence type="ECO:0000256" key="1">
    <source>
        <dbReference type="ARBA" id="ARBA00004141"/>
    </source>
</evidence>
<proteinExistence type="inferred from homology"/>
<dbReference type="Gene3D" id="1.20.1250.20">
    <property type="entry name" value="MFS general substrate transporter like domains"/>
    <property type="match status" value="1"/>
</dbReference>
<evidence type="ECO:0000256" key="2">
    <source>
        <dbReference type="ARBA" id="ARBA00010992"/>
    </source>
</evidence>
<feature type="transmembrane region" description="Helical" evidence="9">
    <location>
        <begin position="465"/>
        <end position="486"/>
    </location>
</feature>
<feature type="domain" description="Major facilitator superfamily (MFS) profile" evidence="10">
    <location>
        <begin position="53"/>
        <end position="490"/>
    </location>
</feature>
<dbReference type="InterPro" id="IPR050360">
    <property type="entry name" value="MFS_Sugar_Transporters"/>
</dbReference>
<dbReference type="PANTHER" id="PTHR48022:SF29">
    <property type="entry name" value="SUGAR TRANSPORTER, PUTATIVE (AFU_ORTHOLOGUE AFUA_6G14500)-RELATED"/>
    <property type="match status" value="1"/>
</dbReference>
<protein>
    <recommendedName>
        <fullName evidence="10">Major facilitator superfamily (MFS) profile domain-containing protein</fullName>
    </recommendedName>
</protein>
<keyword evidence="5 9" id="KW-1133">Transmembrane helix</keyword>
<evidence type="ECO:0000256" key="8">
    <source>
        <dbReference type="RuleBase" id="RU003346"/>
    </source>
</evidence>
<feature type="transmembrane region" description="Helical" evidence="9">
    <location>
        <begin position="121"/>
        <end position="139"/>
    </location>
</feature>
<reference evidence="11 12" key="1">
    <citation type="submission" date="2024-01" db="EMBL/GenBank/DDBJ databases">
        <title>Comparative genomics of Cryptococcus and Kwoniella reveals pathogenesis evolution and contrasting modes of karyotype evolution via chromosome fusion or intercentromeric recombination.</title>
        <authorList>
            <person name="Coelho M.A."/>
            <person name="David-Palma M."/>
            <person name="Shea T."/>
            <person name="Bowers K."/>
            <person name="McGinley-Smith S."/>
            <person name="Mohammad A.W."/>
            <person name="Gnirke A."/>
            <person name="Yurkov A.M."/>
            <person name="Nowrousian M."/>
            <person name="Sun S."/>
            <person name="Cuomo C.A."/>
            <person name="Heitman J."/>
        </authorList>
    </citation>
    <scope>NUCLEOTIDE SEQUENCE [LARGE SCALE GENOMIC DNA]</scope>
    <source>
        <strain evidence="11 12">PYCC6329</strain>
    </source>
</reference>
<comment type="similarity">
    <text evidence="2 8">Belongs to the major facilitator superfamily. Sugar transporter (TC 2.A.1.1) family.</text>
</comment>
<dbReference type="InterPro" id="IPR020846">
    <property type="entry name" value="MFS_dom"/>
</dbReference>
<evidence type="ECO:0000313" key="12">
    <source>
        <dbReference type="Proteomes" id="UP001358614"/>
    </source>
</evidence>
<name>A0AAX4KXJ0_9TREE</name>